<dbReference type="InterPro" id="IPR025749">
    <property type="entry name" value="Sphingomyelin_synth-like_dom"/>
</dbReference>
<comment type="subcellular location">
    <subcellularLocation>
        <location evidence="1">Membrane</location>
        <topology evidence="1">Multi-pass membrane protein</topology>
    </subcellularLocation>
</comment>
<evidence type="ECO:0000256" key="7">
    <source>
        <dbReference type="ARBA" id="ARBA00023098"/>
    </source>
</evidence>
<feature type="transmembrane region" description="Helical" evidence="9">
    <location>
        <begin position="232"/>
        <end position="250"/>
    </location>
</feature>
<dbReference type="GO" id="GO:0047493">
    <property type="term" value="F:ceramide cholinephosphotransferase activity"/>
    <property type="evidence" value="ECO:0007669"/>
    <property type="project" value="TreeGrafter"/>
</dbReference>
<dbReference type="Proteomes" id="UP001151518">
    <property type="component" value="Unassembled WGS sequence"/>
</dbReference>
<dbReference type="InterPro" id="IPR045221">
    <property type="entry name" value="Sphingomyelin_synth-like"/>
</dbReference>
<dbReference type="PANTHER" id="PTHR21290">
    <property type="entry name" value="SPHINGOMYELIN SYNTHETASE"/>
    <property type="match status" value="1"/>
</dbReference>
<keyword evidence="5" id="KW-0746">Sphingolipid metabolism</keyword>
<evidence type="ECO:0000256" key="5">
    <source>
        <dbReference type="ARBA" id="ARBA00022919"/>
    </source>
</evidence>
<keyword evidence="6 9" id="KW-1133">Transmembrane helix</keyword>
<dbReference type="GO" id="GO:0005886">
    <property type="term" value="C:plasma membrane"/>
    <property type="evidence" value="ECO:0007669"/>
    <property type="project" value="TreeGrafter"/>
</dbReference>
<keyword evidence="3" id="KW-0808">Transferase</keyword>
<comment type="caution">
    <text evidence="11">The sequence shown here is derived from an EMBL/GenBank/DDBJ whole genome shotgun (WGS) entry which is preliminary data.</text>
</comment>
<gene>
    <name evidence="11" type="ORF">GGI25_003278</name>
</gene>
<feature type="domain" description="Sphingomyelin synthase-like" evidence="10">
    <location>
        <begin position="177"/>
        <end position="247"/>
    </location>
</feature>
<evidence type="ECO:0000256" key="2">
    <source>
        <dbReference type="ARBA" id="ARBA00005441"/>
    </source>
</evidence>
<dbReference type="EMBL" id="JANBTW010000034">
    <property type="protein sequence ID" value="KAJ2677181.1"/>
    <property type="molecule type" value="Genomic_DNA"/>
</dbReference>
<proteinExistence type="inferred from homology"/>
<evidence type="ECO:0000313" key="11">
    <source>
        <dbReference type="EMBL" id="KAJ2677181.1"/>
    </source>
</evidence>
<dbReference type="GO" id="GO:0005789">
    <property type="term" value="C:endoplasmic reticulum membrane"/>
    <property type="evidence" value="ECO:0007669"/>
    <property type="project" value="TreeGrafter"/>
</dbReference>
<evidence type="ECO:0000256" key="1">
    <source>
        <dbReference type="ARBA" id="ARBA00004141"/>
    </source>
</evidence>
<feature type="transmembrane region" description="Helical" evidence="9">
    <location>
        <begin position="96"/>
        <end position="115"/>
    </location>
</feature>
<dbReference type="Pfam" id="PF14360">
    <property type="entry name" value="PAP2_C"/>
    <property type="match status" value="1"/>
</dbReference>
<organism evidence="11 12">
    <name type="scientific">Coemansia spiralis</name>
    <dbReference type="NCBI Taxonomy" id="417178"/>
    <lineage>
        <taxon>Eukaryota</taxon>
        <taxon>Fungi</taxon>
        <taxon>Fungi incertae sedis</taxon>
        <taxon>Zoopagomycota</taxon>
        <taxon>Kickxellomycotina</taxon>
        <taxon>Kickxellomycetes</taxon>
        <taxon>Kickxellales</taxon>
        <taxon>Kickxellaceae</taxon>
        <taxon>Coemansia</taxon>
    </lineage>
</organism>
<protein>
    <recommendedName>
        <fullName evidence="10">Sphingomyelin synthase-like domain-containing protein</fullName>
    </recommendedName>
</protein>
<dbReference type="AlphaFoldDB" id="A0A9W8KYB5"/>
<evidence type="ECO:0000259" key="10">
    <source>
        <dbReference type="Pfam" id="PF14360"/>
    </source>
</evidence>
<evidence type="ECO:0000313" key="12">
    <source>
        <dbReference type="Proteomes" id="UP001151518"/>
    </source>
</evidence>
<feature type="transmembrane region" description="Helical" evidence="9">
    <location>
        <begin position="206"/>
        <end position="226"/>
    </location>
</feature>
<feature type="transmembrane region" description="Helical" evidence="9">
    <location>
        <begin position="26"/>
        <end position="45"/>
    </location>
</feature>
<dbReference type="OrthoDB" id="422827at2759"/>
<evidence type="ECO:0000256" key="9">
    <source>
        <dbReference type="SAM" id="Phobius"/>
    </source>
</evidence>
<dbReference type="GO" id="GO:0046513">
    <property type="term" value="P:ceramide biosynthetic process"/>
    <property type="evidence" value="ECO:0007669"/>
    <property type="project" value="TreeGrafter"/>
</dbReference>
<evidence type="ECO:0000256" key="6">
    <source>
        <dbReference type="ARBA" id="ARBA00022989"/>
    </source>
</evidence>
<name>A0A9W8KYB5_9FUNG</name>
<dbReference type="PANTHER" id="PTHR21290:SF25">
    <property type="entry name" value="SPHINGOMYELIN SYNTHASE-RELATED PROTEIN 1"/>
    <property type="match status" value="1"/>
</dbReference>
<comment type="similarity">
    <text evidence="2">Belongs to the sphingomyelin synthase family.</text>
</comment>
<keyword evidence="7" id="KW-0443">Lipid metabolism</keyword>
<evidence type="ECO:0000256" key="4">
    <source>
        <dbReference type="ARBA" id="ARBA00022692"/>
    </source>
</evidence>
<reference evidence="11" key="1">
    <citation type="submission" date="2022-07" db="EMBL/GenBank/DDBJ databases">
        <title>Phylogenomic reconstructions and comparative analyses of Kickxellomycotina fungi.</title>
        <authorList>
            <person name="Reynolds N.K."/>
            <person name="Stajich J.E."/>
            <person name="Barry K."/>
            <person name="Grigoriev I.V."/>
            <person name="Crous P."/>
            <person name="Smith M.E."/>
        </authorList>
    </citation>
    <scope>NUCLEOTIDE SEQUENCE</scope>
    <source>
        <strain evidence="11">NRRL 3115</strain>
    </source>
</reference>
<keyword evidence="4 9" id="KW-0812">Transmembrane</keyword>
<dbReference type="GO" id="GO:0033188">
    <property type="term" value="F:sphingomyelin synthase activity"/>
    <property type="evidence" value="ECO:0007669"/>
    <property type="project" value="TreeGrafter"/>
</dbReference>
<keyword evidence="8 9" id="KW-0472">Membrane</keyword>
<evidence type="ECO:0000256" key="8">
    <source>
        <dbReference type="ARBA" id="ARBA00023136"/>
    </source>
</evidence>
<dbReference type="GO" id="GO:0000139">
    <property type="term" value="C:Golgi membrane"/>
    <property type="evidence" value="ECO:0007669"/>
    <property type="project" value="TreeGrafter"/>
</dbReference>
<accession>A0A9W8KYB5</accession>
<sequence>MVASISFRWLRDLGELTRSHIFLRELLRTLTAWAVLFVVGIWMVICQQWSDARWLRRLEQTTNKEMTPPWARSSMLQDIILEHLPRLDSVWVSDKLVGTSAVFCILGCSFLAHGWRERLVLLRRLAWVISVLYFLRSITISVTTVPPSAATCEISRPQSTWQVIRATPQILAGTIGQCTDKIFSGHTAILTVTFLFWRKYATHWGFVAYSAVHTGMGILSVLMARYHYTVDVVVGGLMTVFVHHLYYSMLDRAIRHTHASADMYKLGVLAQDIVDSPELRGDSAMGSGRNTPVSVTEAHGGNGLSINSNSAFAVRKRETSSATALSIVSEFDLSRPLADPPLLASVVCIEDETAVVGTRLLDQQDPRIFWRHVEEGYPNNGSPHNRDHYLGILGVNQVPSSLLPNIVAWMDGLDLRYKHY</sequence>
<evidence type="ECO:0000256" key="3">
    <source>
        <dbReference type="ARBA" id="ARBA00022679"/>
    </source>
</evidence>